<name>A0A841GW67_9BACT</name>
<comment type="similarity">
    <text evidence="3">Belongs to the class-V pyridoxal-phosphate-dependent aminotransferase family. NifS/IscS subfamily.</text>
</comment>
<gene>
    <name evidence="13" type="ORF">HNQ61_001827</name>
</gene>
<dbReference type="Proteomes" id="UP000582837">
    <property type="component" value="Unassembled WGS sequence"/>
</dbReference>
<organism evidence="13 14">
    <name type="scientific">Longimicrobium terrae</name>
    <dbReference type="NCBI Taxonomy" id="1639882"/>
    <lineage>
        <taxon>Bacteria</taxon>
        <taxon>Pseudomonadati</taxon>
        <taxon>Gemmatimonadota</taxon>
        <taxon>Longimicrobiia</taxon>
        <taxon>Longimicrobiales</taxon>
        <taxon>Longimicrobiaceae</taxon>
        <taxon>Longimicrobium</taxon>
    </lineage>
</organism>
<dbReference type="Pfam" id="PF00266">
    <property type="entry name" value="Aminotran_5"/>
    <property type="match status" value="1"/>
</dbReference>
<dbReference type="RefSeq" id="WP_170035609.1">
    <property type="nucleotide sequence ID" value="NZ_JABDTL010000001.1"/>
</dbReference>
<dbReference type="SUPFAM" id="SSF53383">
    <property type="entry name" value="PLP-dependent transferases"/>
    <property type="match status" value="1"/>
</dbReference>
<evidence type="ECO:0000313" key="13">
    <source>
        <dbReference type="EMBL" id="MBB6070208.1"/>
    </source>
</evidence>
<evidence type="ECO:0000256" key="2">
    <source>
        <dbReference type="ARBA" id="ARBA00003120"/>
    </source>
</evidence>
<keyword evidence="14" id="KW-1185">Reference proteome</keyword>
<dbReference type="AlphaFoldDB" id="A0A841GW67"/>
<dbReference type="InterPro" id="IPR015424">
    <property type="entry name" value="PyrdxlP-dep_Trfase"/>
</dbReference>
<protein>
    <recommendedName>
        <fullName evidence="4">cysteine desulfurase</fullName>
        <ecNumber evidence="4">2.8.1.7</ecNumber>
    </recommendedName>
</protein>
<evidence type="ECO:0000256" key="7">
    <source>
        <dbReference type="ARBA" id="ARBA00022898"/>
    </source>
</evidence>
<dbReference type="Gene3D" id="3.40.640.10">
    <property type="entry name" value="Type I PLP-dependent aspartate aminotransferase-like (Major domain)"/>
    <property type="match status" value="1"/>
</dbReference>
<dbReference type="PROSITE" id="PS00595">
    <property type="entry name" value="AA_TRANSFER_CLASS_5"/>
    <property type="match status" value="1"/>
</dbReference>
<evidence type="ECO:0000259" key="12">
    <source>
        <dbReference type="Pfam" id="PF00266"/>
    </source>
</evidence>
<comment type="caution">
    <text evidence="13">The sequence shown here is derived from an EMBL/GenBank/DDBJ whole genome shotgun (WGS) entry which is preliminary data.</text>
</comment>
<dbReference type="InterPro" id="IPR016454">
    <property type="entry name" value="Cysteine_dSase"/>
</dbReference>
<evidence type="ECO:0000256" key="11">
    <source>
        <dbReference type="RuleBase" id="RU004504"/>
    </source>
</evidence>
<keyword evidence="5 13" id="KW-0808">Transferase</keyword>
<evidence type="ECO:0000256" key="5">
    <source>
        <dbReference type="ARBA" id="ARBA00022679"/>
    </source>
</evidence>
<dbReference type="EMBL" id="JACHIA010000004">
    <property type="protein sequence ID" value="MBB6070208.1"/>
    <property type="molecule type" value="Genomic_DNA"/>
</dbReference>
<dbReference type="GO" id="GO:0051536">
    <property type="term" value="F:iron-sulfur cluster binding"/>
    <property type="evidence" value="ECO:0007669"/>
    <property type="project" value="UniProtKB-KW"/>
</dbReference>
<dbReference type="PANTHER" id="PTHR11601:SF34">
    <property type="entry name" value="CYSTEINE DESULFURASE"/>
    <property type="match status" value="1"/>
</dbReference>
<evidence type="ECO:0000256" key="4">
    <source>
        <dbReference type="ARBA" id="ARBA00012239"/>
    </source>
</evidence>
<dbReference type="InterPro" id="IPR000192">
    <property type="entry name" value="Aminotrans_V_dom"/>
</dbReference>
<dbReference type="InterPro" id="IPR015422">
    <property type="entry name" value="PyrdxlP-dep_Trfase_small"/>
</dbReference>
<dbReference type="PANTHER" id="PTHR11601">
    <property type="entry name" value="CYSTEINE DESULFURYLASE FAMILY MEMBER"/>
    <property type="match status" value="1"/>
</dbReference>
<dbReference type="InterPro" id="IPR020578">
    <property type="entry name" value="Aminotrans_V_PyrdxlP_BS"/>
</dbReference>
<sequence>MPDSVYLDHAATTLLRPEARDAMLAALEGRWGNPSSIHRWGRDARAALDDARARFAAVIGASPAEIVFTRGGTEADNLALWGRARLAPGAPLACSAVEHSAVLNALRAAGDAGHLIHLLPVDGNGLVDLDSLHHLLAADEKPAIVSVMWANNEVGTLQPVDEIGAMCRDAGVIFHSDAVQALGKVPVRADRTAVDLLAFSAHKLGGPRGVGALYIRRGTAIQPLLQGGGQERGMRPGTEDVAGAIAFAVAAELADAEREVEMTRLAALRDRLESELAARVPGLVLNAAGAPRLPTISNVSVPGADAEMLLIGMDMEGVAVSSGSACSSGAVTPSHVLTAMGVAPEAAGPSVRFSLGRGTTEADIERVIDIFPTVAARVRI</sequence>
<dbReference type="GO" id="GO:0046872">
    <property type="term" value="F:metal ion binding"/>
    <property type="evidence" value="ECO:0007669"/>
    <property type="project" value="UniProtKB-KW"/>
</dbReference>
<keyword evidence="9" id="KW-0411">Iron-sulfur</keyword>
<keyword evidence="6" id="KW-0479">Metal-binding</keyword>
<dbReference type="GO" id="GO:0031071">
    <property type="term" value="F:cysteine desulfurase activity"/>
    <property type="evidence" value="ECO:0007669"/>
    <property type="project" value="UniProtKB-EC"/>
</dbReference>
<evidence type="ECO:0000256" key="9">
    <source>
        <dbReference type="ARBA" id="ARBA00023014"/>
    </source>
</evidence>
<evidence type="ECO:0000313" key="14">
    <source>
        <dbReference type="Proteomes" id="UP000582837"/>
    </source>
</evidence>
<evidence type="ECO:0000256" key="1">
    <source>
        <dbReference type="ARBA" id="ARBA00001933"/>
    </source>
</evidence>
<dbReference type="Gene3D" id="3.90.1150.10">
    <property type="entry name" value="Aspartate Aminotransferase, domain 1"/>
    <property type="match status" value="1"/>
</dbReference>
<comment type="cofactor">
    <cofactor evidence="1 11">
        <name>pyridoxal 5'-phosphate</name>
        <dbReference type="ChEBI" id="CHEBI:597326"/>
    </cofactor>
</comment>
<feature type="domain" description="Aminotransferase class V" evidence="12">
    <location>
        <begin position="5"/>
        <end position="367"/>
    </location>
</feature>
<evidence type="ECO:0000256" key="8">
    <source>
        <dbReference type="ARBA" id="ARBA00023004"/>
    </source>
</evidence>
<proteinExistence type="inferred from homology"/>
<dbReference type="EC" id="2.8.1.7" evidence="4"/>
<evidence type="ECO:0000256" key="3">
    <source>
        <dbReference type="ARBA" id="ARBA00006490"/>
    </source>
</evidence>
<accession>A0A841GW67</accession>
<dbReference type="Gene3D" id="1.10.260.50">
    <property type="match status" value="1"/>
</dbReference>
<keyword evidence="7" id="KW-0663">Pyridoxal phosphate</keyword>
<dbReference type="InterPro" id="IPR015421">
    <property type="entry name" value="PyrdxlP-dep_Trfase_major"/>
</dbReference>
<evidence type="ECO:0000256" key="10">
    <source>
        <dbReference type="ARBA" id="ARBA00050776"/>
    </source>
</evidence>
<comment type="function">
    <text evidence="2">Catalyzes the removal of elemental sulfur atoms from cysteine to produce alanine. Seems to participate in the biosynthesis of the nitrogenase metalloclusters by providing the inorganic sulfur required for the Fe-S core formation.</text>
</comment>
<dbReference type="FunFam" id="3.40.640.10:FF:000084">
    <property type="entry name" value="IscS-like cysteine desulfurase"/>
    <property type="match status" value="1"/>
</dbReference>
<dbReference type="PIRSF" id="PIRSF005572">
    <property type="entry name" value="NifS"/>
    <property type="match status" value="1"/>
</dbReference>
<reference evidence="13 14" key="1">
    <citation type="submission" date="2020-08" db="EMBL/GenBank/DDBJ databases">
        <title>Genomic Encyclopedia of Type Strains, Phase IV (KMG-IV): sequencing the most valuable type-strain genomes for metagenomic binning, comparative biology and taxonomic classification.</title>
        <authorList>
            <person name="Goeker M."/>
        </authorList>
    </citation>
    <scope>NUCLEOTIDE SEQUENCE [LARGE SCALE GENOMIC DNA]</scope>
    <source>
        <strain evidence="13 14">DSM 29007</strain>
    </source>
</reference>
<evidence type="ECO:0000256" key="6">
    <source>
        <dbReference type="ARBA" id="ARBA00022723"/>
    </source>
</evidence>
<comment type="catalytic activity">
    <reaction evidence="10">
        <text>(sulfur carrier)-H + L-cysteine = (sulfur carrier)-SH + L-alanine</text>
        <dbReference type="Rhea" id="RHEA:43892"/>
        <dbReference type="Rhea" id="RHEA-COMP:14737"/>
        <dbReference type="Rhea" id="RHEA-COMP:14739"/>
        <dbReference type="ChEBI" id="CHEBI:29917"/>
        <dbReference type="ChEBI" id="CHEBI:35235"/>
        <dbReference type="ChEBI" id="CHEBI:57972"/>
        <dbReference type="ChEBI" id="CHEBI:64428"/>
        <dbReference type="EC" id="2.8.1.7"/>
    </reaction>
</comment>
<keyword evidence="8" id="KW-0408">Iron</keyword>